<feature type="transmembrane region" description="Helical" evidence="1">
    <location>
        <begin position="560"/>
        <end position="580"/>
    </location>
</feature>
<keyword evidence="1" id="KW-0812">Transmembrane</keyword>
<evidence type="ECO:0000313" key="2">
    <source>
        <dbReference type="EMBL" id="MBY80932.1"/>
    </source>
</evidence>
<dbReference type="AlphaFoldDB" id="A0A2S2QUX5"/>
<feature type="transmembrane region" description="Helical" evidence="1">
    <location>
        <begin position="689"/>
        <end position="706"/>
    </location>
</feature>
<dbReference type="PANTHER" id="PTHR37686:SF1">
    <property type="entry name" value="LD36006P"/>
    <property type="match status" value="1"/>
</dbReference>
<keyword evidence="1" id="KW-1133">Transmembrane helix</keyword>
<feature type="transmembrane region" description="Helical" evidence="1">
    <location>
        <begin position="654"/>
        <end position="677"/>
    </location>
</feature>
<dbReference type="InterPro" id="IPR057435">
    <property type="entry name" value="Lips"/>
</dbReference>
<evidence type="ECO:0008006" key="3">
    <source>
        <dbReference type="Google" id="ProtNLM"/>
    </source>
</evidence>
<feature type="transmembrane region" description="Helical" evidence="1">
    <location>
        <begin position="742"/>
        <end position="765"/>
    </location>
</feature>
<dbReference type="PANTHER" id="PTHR37686">
    <property type="entry name" value="LD36006P"/>
    <property type="match status" value="1"/>
</dbReference>
<dbReference type="EMBL" id="GGMS01011729">
    <property type="protein sequence ID" value="MBY80932.1"/>
    <property type="molecule type" value="Transcribed_RNA"/>
</dbReference>
<evidence type="ECO:0000256" key="1">
    <source>
        <dbReference type="SAM" id="Phobius"/>
    </source>
</evidence>
<protein>
    <recommendedName>
        <fullName evidence="3">Transmembrane protein</fullName>
    </recommendedName>
</protein>
<organism evidence="2">
    <name type="scientific">Sipha flava</name>
    <name type="common">yellow sugarcane aphid</name>
    <dbReference type="NCBI Taxonomy" id="143950"/>
    <lineage>
        <taxon>Eukaryota</taxon>
        <taxon>Metazoa</taxon>
        <taxon>Ecdysozoa</taxon>
        <taxon>Arthropoda</taxon>
        <taxon>Hexapoda</taxon>
        <taxon>Insecta</taxon>
        <taxon>Pterygota</taxon>
        <taxon>Neoptera</taxon>
        <taxon>Paraneoptera</taxon>
        <taxon>Hemiptera</taxon>
        <taxon>Sternorrhyncha</taxon>
        <taxon>Aphidomorpha</taxon>
        <taxon>Aphidoidea</taxon>
        <taxon>Aphididae</taxon>
        <taxon>Sipha</taxon>
    </lineage>
</organism>
<dbReference type="Pfam" id="PF25228">
    <property type="entry name" value="Lips"/>
    <property type="match status" value="1"/>
</dbReference>
<feature type="transmembrane region" description="Helical" evidence="1">
    <location>
        <begin position="718"/>
        <end position="736"/>
    </location>
</feature>
<name>A0A2S2QUX5_9HEMI</name>
<keyword evidence="1" id="KW-0472">Membrane</keyword>
<accession>A0A2S2QUX5</accession>
<reference evidence="2" key="1">
    <citation type="submission" date="2018-04" db="EMBL/GenBank/DDBJ databases">
        <title>Transcriptome assembly of Sipha flava.</title>
        <authorList>
            <person name="Scully E.D."/>
            <person name="Geib S.M."/>
            <person name="Palmer N.A."/>
            <person name="Koch K."/>
            <person name="Bradshaw J."/>
            <person name="Heng-Moss T."/>
            <person name="Sarath G."/>
        </authorList>
    </citation>
    <scope>NUCLEOTIDE SEQUENCE</scope>
</reference>
<dbReference type="OrthoDB" id="10003277at2759"/>
<proteinExistence type="predicted"/>
<sequence>MSFLPEKEPLKFDVNLCGAPEEIIHLVDNIKKVGEQFLYHWKTFPIVLPPTAITTKCQINGNDSTYGSDSNCTLARRAITSIRSINCRDLFVPPSFDELDAVAINTKGEPRHLNAKQLESLRERGEFEVASINFVGQTHKWRLTEWLQKGTERNRETLLDDLAFSLQFLLVTARARLFSHFFSIADSIKAILTGVIKLIDIIFGVPSLQAHNLPEKIREERCRYLVAELICRPELEHALEHLISFVRKQLRKAATEKFEPSKEAMFPQIPIPYQFLTPKHEEIDLRLFNRDIMKKALPVIMGLLERETRGWFLHFREKLIYELKAQKLSDEEIEKSVNEAVMKEYLQRVYKSIINNSELQMLGDGIPKLLINQAQCIVLMHRAVENVQRKIIKQKNTLSQRMQYTYPVLSRIGPWMRDKQRIAEEKFIQECQWSAHEEALTLCKEYNLHQAVYFLQRDLTFMREREPVLSKELKAVKIPTRTFHWLTQIWHPNNWIVRRSFQGQSETIPTILSSTATAITTPRSNPCQAVFLVEKEITRSTTTRWPFWRIINYFYRTWTWTWNAMFFFGVVIPWCSPVSVRSLFCSESFYPDLELSQVNGTLFPRKSSLTSTLLSRLNLLWRHISKSRTHFETKPDTGFIGKGMTRHLNRIWNYVIKGILGTLAMLIIFPIICLSASLGSLMVAITGPLWMPLVTLLLHVFNGLIYDLDSPAEWKNRYFVIIEAVIWNIIIQGILQPLIACLIAFVLCPIITVILFFVALLRYWFRLAWDSIIYHLVIKKRGRIPACDSFIVKRVAGPGMASDYYFQIRPEQALAAFEAKMELDELNAYQNLMEQKIQQPQKDFARFVDVCFGPFSAHLAKNGAYRVLEKEAQDLMSALHDKLERRLRELQSGLSTTLKSKIRLTSKDLKVTVALASKMLEYWYPQHVIQKLSTSEEEFWESKGITINDWSALAVVFFTDIFSLDFLTPLDDTDTKFKLETEHSVDLSRFSNAIHTINFDGQSSEMLGPLYSSRGNIQIQSPYLEISAFNPRSKLLHCKFKKLDNACNSITYTMLLGGRFKTGTRKHKAYLGTNSAQSSQLNKSRPWKRSQQPYMADKMCIPLPVPHPAHIALIIHNRDSESPIPLESENCIGILRALEDRSSDLLSTDYILASSFDSTDSHSSLTSESAEPEEQNVNVYNWQRDDWMLRTRQTGAVRVELASPEDISLDSESTRVVFGTLGTTV</sequence>
<gene>
    <name evidence="2" type="ORF">g.29349</name>
</gene>